<reference evidence="2 3" key="1">
    <citation type="submission" date="2024-04" db="EMBL/GenBank/DDBJ databases">
        <authorList>
            <consortium name="Genoscope - CEA"/>
            <person name="William W."/>
        </authorList>
    </citation>
    <scope>NUCLEOTIDE SEQUENCE [LARGE SCALE GENOMIC DNA]</scope>
</reference>
<sequence length="466" mass="53016">METRSKSQTFSFDKRPLWRNLLSKDQRWITDPNNVETHGIGFKKKSLRSSTTATALKNRCLDNYKMEQDCESAVAMLHNQRKKELQKREDVLMTGEEFSRETQDARTMFESVLIPKHHLPACHRKVTIYSEKSVKEKSLALESVRPVLEMKCSTRKKFNHAKSSTLAYPEIQRHYDRINHSYRVVCDVPTVVDEEIVNSWNLSDMGHFFIVPRYQEPEVVSEPEVEQEEKAKEGTVLEIEQSEVLSESEKSGESEDLKSTTQSVFQIPEPVESVIPPPTCWLDSATVTPSSLSDVVSQEPASTVTTDTQAAPNHLRRSLTTESGLREFRDPSKRSLGNSVHLESKRSSPHDRVASETPEIRSPVNGEDDQKQNHHEAPKRNVSIHRPEVVQKKGEDFVPESHQSVESNIVDKAENVDEMVGLEVERKAEPPPYICPSSEKKSHDTEIRNWLKKSSFSSASKSLSLV</sequence>
<feature type="compositionally biased region" description="Basic and acidic residues" evidence="1">
    <location>
        <begin position="324"/>
        <end position="333"/>
    </location>
</feature>
<protein>
    <submittedName>
        <fullName evidence="2">Uncharacterized protein</fullName>
    </submittedName>
</protein>
<keyword evidence="3" id="KW-1185">Reference proteome</keyword>
<evidence type="ECO:0000313" key="2">
    <source>
        <dbReference type="EMBL" id="CAL1532198.1"/>
    </source>
</evidence>
<comment type="caution">
    <text evidence="2">The sequence shown here is derived from an EMBL/GenBank/DDBJ whole genome shotgun (WGS) entry which is preliminary data.</text>
</comment>
<feature type="region of interest" description="Disordered" evidence="1">
    <location>
        <begin position="423"/>
        <end position="446"/>
    </location>
</feature>
<dbReference type="AlphaFoldDB" id="A0AAV2HEY8"/>
<feature type="compositionally biased region" description="Polar residues" evidence="1">
    <location>
        <begin position="292"/>
        <end position="311"/>
    </location>
</feature>
<organism evidence="2 3">
    <name type="scientific">Lymnaea stagnalis</name>
    <name type="common">Great pond snail</name>
    <name type="synonym">Helix stagnalis</name>
    <dbReference type="NCBI Taxonomy" id="6523"/>
    <lineage>
        <taxon>Eukaryota</taxon>
        <taxon>Metazoa</taxon>
        <taxon>Spiralia</taxon>
        <taxon>Lophotrochozoa</taxon>
        <taxon>Mollusca</taxon>
        <taxon>Gastropoda</taxon>
        <taxon>Heterobranchia</taxon>
        <taxon>Euthyneura</taxon>
        <taxon>Panpulmonata</taxon>
        <taxon>Hygrophila</taxon>
        <taxon>Lymnaeoidea</taxon>
        <taxon>Lymnaeidae</taxon>
        <taxon>Lymnaea</taxon>
    </lineage>
</organism>
<gene>
    <name evidence="2" type="ORF">GSLYS_00006277001</name>
</gene>
<proteinExistence type="predicted"/>
<dbReference type="Proteomes" id="UP001497497">
    <property type="component" value="Unassembled WGS sequence"/>
</dbReference>
<feature type="compositionally biased region" description="Basic and acidic residues" evidence="1">
    <location>
        <begin position="342"/>
        <end position="354"/>
    </location>
</feature>
<feature type="region of interest" description="Disordered" evidence="1">
    <location>
        <begin position="292"/>
        <end position="386"/>
    </location>
</feature>
<dbReference type="EMBL" id="CAXITT010000109">
    <property type="protein sequence ID" value="CAL1532198.1"/>
    <property type="molecule type" value="Genomic_DNA"/>
</dbReference>
<evidence type="ECO:0000313" key="3">
    <source>
        <dbReference type="Proteomes" id="UP001497497"/>
    </source>
</evidence>
<accession>A0AAV2HEY8</accession>
<feature type="compositionally biased region" description="Basic and acidic residues" evidence="1">
    <location>
        <begin position="247"/>
        <end position="258"/>
    </location>
</feature>
<feature type="region of interest" description="Disordered" evidence="1">
    <location>
        <begin position="240"/>
        <end position="265"/>
    </location>
</feature>
<evidence type="ECO:0000256" key="1">
    <source>
        <dbReference type="SAM" id="MobiDB-lite"/>
    </source>
</evidence>
<name>A0AAV2HEY8_LYMST</name>
<feature type="compositionally biased region" description="Basic and acidic residues" evidence="1">
    <location>
        <begin position="368"/>
        <end position="386"/>
    </location>
</feature>